<dbReference type="AlphaFoldDB" id="A0A8H4P8J2"/>
<proteinExistence type="predicted"/>
<evidence type="ECO:0000313" key="2">
    <source>
        <dbReference type="EMBL" id="KAF4466379.1"/>
    </source>
</evidence>
<name>A0A8H4P8J2_9HYPO</name>
<evidence type="ECO:0000256" key="1">
    <source>
        <dbReference type="SAM" id="MobiDB-lite"/>
    </source>
</evidence>
<comment type="caution">
    <text evidence="2">The sequence shown here is derived from an EMBL/GenBank/DDBJ whole genome shotgun (WGS) entry which is preliminary data.</text>
</comment>
<protein>
    <submittedName>
        <fullName evidence="2">Uncharacterized protein</fullName>
    </submittedName>
</protein>
<sequence length="322" mass="36246">MPDFEVDVCVEPTMPWLGLENTKWNLADLSTSFVPPTPTMRTKKSSWQFRIVLAREKAHSLAQISPQRFGTNMSCSQRALRILRLTILSSIGGAAVGLGYWKIWSRHAYFEPFTPSRDRLFHLPLIKKINPHNNPSIDDCCVYTVPVAKIKPELLENHRRGGPKLVNAFAQGIWGGYGYAIQRKLENLKTRNDTNKNDMWTAEDCLSGAFAVDNARLTPRLGDVVTDHLLVISRTNNSIITRGGPPPRSTPPDEPRDLDNIGEMRVDLNSEDHTVEFRFKNIFFAGAGGPKLKPPFPIMIAFLHYEYAKLLLHSGPLEQNAS</sequence>
<dbReference type="EMBL" id="JAADYS010000884">
    <property type="protein sequence ID" value="KAF4466379.1"/>
    <property type="molecule type" value="Genomic_DNA"/>
</dbReference>
<keyword evidence="3" id="KW-1185">Reference proteome</keyword>
<reference evidence="2 3" key="1">
    <citation type="submission" date="2020-01" db="EMBL/GenBank/DDBJ databases">
        <title>Identification and distribution of gene clusters putatively required for synthesis of sphingolipid metabolism inhibitors in phylogenetically diverse species of the filamentous fungus Fusarium.</title>
        <authorList>
            <person name="Kim H.-S."/>
            <person name="Busman M."/>
            <person name="Brown D.W."/>
            <person name="Divon H."/>
            <person name="Uhlig S."/>
            <person name="Proctor R.H."/>
        </authorList>
    </citation>
    <scope>NUCLEOTIDE SEQUENCE [LARGE SCALE GENOMIC DNA]</scope>
    <source>
        <strain evidence="2 3">NRRL 20459</strain>
    </source>
</reference>
<feature type="compositionally biased region" description="Basic and acidic residues" evidence="1">
    <location>
        <begin position="251"/>
        <end position="260"/>
    </location>
</feature>
<organism evidence="2 3">
    <name type="scientific">Fusarium albosuccineum</name>
    <dbReference type="NCBI Taxonomy" id="1237068"/>
    <lineage>
        <taxon>Eukaryota</taxon>
        <taxon>Fungi</taxon>
        <taxon>Dikarya</taxon>
        <taxon>Ascomycota</taxon>
        <taxon>Pezizomycotina</taxon>
        <taxon>Sordariomycetes</taxon>
        <taxon>Hypocreomycetidae</taxon>
        <taxon>Hypocreales</taxon>
        <taxon>Nectriaceae</taxon>
        <taxon>Fusarium</taxon>
        <taxon>Fusarium decemcellulare species complex</taxon>
    </lineage>
</organism>
<evidence type="ECO:0000313" key="3">
    <source>
        <dbReference type="Proteomes" id="UP000554235"/>
    </source>
</evidence>
<dbReference type="OrthoDB" id="4436466at2759"/>
<gene>
    <name evidence="2" type="ORF">FALBO_6763</name>
</gene>
<dbReference type="Proteomes" id="UP000554235">
    <property type="component" value="Unassembled WGS sequence"/>
</dbReference>
<feature type="region of interest" description="Disordered" evidence="1">
    <location>
        <begin position="238"/>
        <end position="260"/>
    </location>
</feature>
<accession>A0A8H4P8J2</accession>